<organism evidence="9 10">
    <name type="scientific">Lichtheimia corymbifera JMRC:FSU:9682</name>
    <dbReference type="NCBI Taxonomy" id="1263082"/>
    <lineage>
        <taxon>Eukaryota</taxon>
        <taxon>Fungi</taxon>
        <taxon>Fungi incertae sedis</taxon>
        <taxon>Mucoromycota</taxon>
        <taxon>Mucoromycotina</taxon>
        <taxon>Mucoromycetes</taxon>
        <taxon>Mucorales</taxon>
        <taxon>Lichtheimiaceae</taxon>
        <taxon>Lichtheimia</taxon>
    </lineage>
</organism>
<gene>
    <name evidence="9" type="ORF">LCOR_03611.1</name>
</gene>
<dbReference type="Gene3D" id="3.90.70.10">
    <property type="entry name" value="Cysteine proteinases"/>
    <property type="match status" value="1"/>
</dbReference>
<keyword evidence="10" id="KW-1185">Reference proteome</keyword>
<dbReference type="InterPro" id="IPR018200">
    <property type="entry name" value="USP_CS"/>
</dbReference>
<dbReference type="InterPro" id="IPR028889">
    <property type="entry name" value="USP"/>
</dbReference>
<evidence type="ECO:0000256" key="1">
    <source>
        <dbReference type="ARBA" id="ARBA00000707"/>
    </source>
</evidence>
<evidence type="ECO:0000259" key="8">
    <source>
        <dbReference type="PROSITE" id="PS50235"/>
    </source>
</evidence>
<dbReference type="Pfam" id="PF12436">
    <property type="entry name" value="USP7_ICP0_bdg"/>
    <property type="match status" value="1"/>
</dbReference>
<proteinExistence type="inferred from homology"/>
<dbReference type="STRING" id="1263082.A0A068RR40"/>
<keyword evidence="7" id="KW-0788">Thiol protease</keyword>
<dbReference type="Gene3D" id="3.10.20.90">
    <property type="entry name" value="Phosphatidylinositol 3-kinase Catalytic Subunit, Chain A, domain 1"/>
    <property type="match status" value="2"/>
</dbReference>
<dbReference type="OrthoDB" id="289038at2759"/>
<dbReference type="VEuPathDB" id="FungiDB:LCOR_03611.1"/>
<dbReference type="PANTHER" id="PTHR24006:SF644">
    <property type="entry name" value="UBIQUITIN CARBOXYL-TERMINAL HYDROLASE 7"/>
    <property type="match status" value="1"/>
</dbReference>
<dbReference type="PROSITE" id="PS00973">
    <property type="entry name" value="USP_2"/>
    <property type="match status" value="1"/>
</dbReference>
<dbReference type="GO" id="GO:0031647">
    <property type="term" value="P:regulation of protein stability"/>
    <property type="evidence" value="ECO:0007669"/>
    <property type="project" value="TreeGrafter"/>
</dbReference>
<dbReference type="InterPro" id="IPR024729">
    <property type="entry name" value="USP7_ICP0-binding_dom"/>
</dbReference>
<evidence type="ECO:0000256" key="6">
    <source>
        <dbReference type="ARBA" id="ARBA00022801"/>
    </source>
</evidence>
<dbReference type="Pfam" id="PF00443">
    <property type="entry name" value="UCH"/>
    <property type="match status" value="1"/>
</dbReference>
<evidence type="ECO:0000313" key="9">
    <source>
        <dbReference type="EMBL" id="CDH52082.1"/>
    </source>
</evidence>
<dbReference type="GO" id="GO:0005829">
    <property type="term" value="C:cytosol"/>
    <property type="evidence" value="ECO:0007669"/>
    <property type="project" value="TreeGrafter"/>
</dbReference>
<evidence type="ECO:0000256" key="4">
    <source>
        <dbReference type="ARBA" id="ARBA00022670"/>
    </source>
</evidence>
<evidence type="ECO:0000313" key="10">
    <source>
        <dbReference type="Proteomes" id="UP000027586"/>
    </source>
</evidence>
<dbReference type="GO" id="GO:0004843">
    <property type="term" value="F:cysteine-type deubiquitinase activity"/>
    <property type="evidence" value="ECO:0007669"/>
    <property type="project" value="UniProtKB-EC"/>
</dbReference>
<dbReference type="SUPFAM" id="SSF54001">
    <property type="entry name" value="Cysteine proteinases"/>
    <property type="match status" value="1"/>
</dbReference>
<evidence type="ECO:0000256" key="3">
    <source>
        <dbReference type="ARBA" id="ARBA00012759"/>
    </source>
</evidence>
<keyword evidence="6 9" id="KW-0378">Hydrolase</keyword>
<comment type="caution">
    <text evidence="9">The sequence shown here is derived from an EMBL/GenBank/DDBJ whole genome shotgun (WGS) entry which is preliminary data.</text>
</comment>
<dbReference type="InterPro" id="IPR050164">
    <property type="entry name" value="Peptidase_C19"/>
</dbReference>
<dbReference type="Proteomes" id="UP000027586">
    <property type="component" value="Unassembled WGS sequence"/>
</dbReference>
<evidence type="ECO:0000256" key="2">
    <source>
        <dbReference type="ARBA" id="ARBA00009085"/>
    </source>
</evidence>
<dbReference type="PROSITE" id="PS50235">
    <property type="entry name" value="USP_3"/>
    <property type="match status" value="1"/>
</dbReference>
<dbReference type="EC" id="3.4.19.12" evidence="3"/>
<name>A0A068RR40_9FUNG</name>
<accession>A0A068RR40</accession>
<dbReference type="InterPro" id="IPR029346">
    <property type="entry name" value="USP_C"/>
</dbReference>
<comment type="similarity">
    <text evidence="2">Belongs to the peptidase C19 family.</text>
</comment>
<dbReference type="InterPro" id="IPR038765">
    <property type="entry name" value="Papain-like_cys_pep_sf"/>
</dbReference>
<dbReference type="GO" id="GO:0006508">
    <property type="term" value="P:proteolysis"/>
    <property type="evidence" value="ECO:0007669"/>
    <property type="project" value="UniProtKB-KW"/>
</dbReference>
<keyword evidence="5" id="KW-0833">Ubl conjugation pathway</keyword>
<evidence type="ECO:0000256" key="5">
    <source>
        <dbReference type="ARBA" id="ARBA00022786"/>
    </source>
</evidence>
<dbReference type="PANTHER" id="PTHR24006">
    <property type="entry name" value="UBIQUITIN CARBOXYL-TERMINAL HYDROLASE"/>
    <property type="match status" value="1"/>
</dbReference>
<protein>
    <recommendedName>
        <fullName evidence="3">ubiquitinyl hydrolase 1</fullName>
        <ecNumber evidence="3">3.4.19.12</ecNumber>
    </recommendedName>
</protein>
<sequence>MSDKSQYITKASPYADIQLNVKGCKNLEESFKDYVAEETMDGDNKYMAGDHGLQDAKKGVTFESFPPVLHLQLKRFEYDMRRDAMVKINDRHEFPLKIDLEPYLSPTADRSSPNTYLLHGVLVHSGNVSSGHYFAFIKPTKDETWLKFDDERVTRATLDHVLEHNYGSQTPFGGYFNFQSFRRSSNAYMLVYIRECMVEDILDAVDNCDIPQHLWKRLKEEEMLWQEAQRRREAQQIYLNAKVYPSSSFQINDQYGIINECHPGPMAMFMSVRKNELYHDFKNDVAKGFHIPPSEIKLWSLITRCNKTLRPERCIDNVADSNTRLEELMRYMTGDSLSLYVEFTEEFEPAPSPTTYPWLYSMADDGEEEALDDDIIWFSKDTISTKPKEGDAMLIFIKSFIPESQELHARGTIHAYKHQKIESVLDCIRCLTHFSYTTPLALYEEESPDTVKALQTDSTFEESGIETGDIICVQKQLSEEEMENMRERGMYPTAREYITYLACRVDVTFQPQSGQEHLPALTLSLLYTTSFEEIVEELGYYASMDSSYVLLFRPGLAKRETQWVAVRRYEGCILRDLLTFADPQQPCLGYQCLDITLDEYESQRVISIIVCKENLASSNTHTVKLTTARSVSFRGLWDRITLETNHDLAKYTGKMCFVVGICHHFYETFTMDDLIAYVPEGDKYQIYAEPIPEDEQNVEADNVWLPVFHYDGDIHHAHSVPFQLVIKKNELFSDTKKRLQARTGMTNEEWGRVKCFLIQDDFVIEELKDNDKLSDRPYTPLQETAIGLDHPERTFKPIFQRPLRIQG</sequence>
<dbReference type="AlphaFoldDB" id="A0A068RR40"/>
<dbReference type="GO" id="GO:0005634">
    <property type="term" value="C:nucleus"/>
    <property type="evidence" value="ECO:0007669"/>
    <property type="project" value="TreeGrafter"/>
</dbReference>
<comment type="catalytic activity">
    <reaction evidence="1">
        <text>Thiol-dependent hydrolysis of ester, thioester, amide, peptide and isopeptide bonds formed by the C-terminal Gly of ubiquitin (a 76-residue protein attached to proteins as an intracellular targeting signal).</text>
        <dbReference type="EC" id="3.4.19.12"/>
    </reaction>
</comment>
<dbReference type="GO" id="GO:0016579">
    <property type="term" value="P:protein deubiquitination"/>
    <property type="evidence" value="ECO:0007669"/>
    <property type="project" value="InterPro"/>
</dbReference>
<reference evidence="9" key="1">
    <citation type="submission" date="2013-08" db="EMBL/GenBank/DDBJ databases">
        <title>Gene expansion shapes genome architecture in the human pathogen Lichtheimia corymbifera: an evolutionary genomics analysis in the ancient terrestrial Mucorales (Mucoromycotina).</title>
        <authorList>
            <person name="Schwartze V.U."/>
            <person name="Winter S."/>
            <person name="Shelest E."/>
            <person name="Marcet-Houben M."/>
            <person name="Horn F."/>
            <person name="Wehner S."/>
            <person name="Hoffmann K."/>
            <person name="Riege K."/>
            <person name="Sammeth M."/>
            <person name="Nowrousian M."/>
            <person name="Valiante V."/>
            <person name="Linde J."/>
            <person name="Jacobsen I.D."/>
            <person name="Marz M."/>
            <person name="Brakhage A.A."/>
            <person name="Gabaldon T."/>
            <person name="Bocker S."/>
            <person name="Voigt K."/>
        </authorList>
    </citation>
    <scope>NUCLEOTIDE SEQUENCE [LARGE SCALE GENOMIC DNA]</scope>
    <source>
        <strain evidence="9">FSU 9682</strain>
    </source>
</reference>
<keyword evidence="4" id="KW-0645">Protease</keyword>
<dbReference type="EMBL" id="CBTN010000012">
    <property type="protein sequence ID" value="CDH52082.1"/>
    <property type="molecule type" value="Genomic_DNA"/>
</dbReference>
<feature type="domain" description="USP" evidence="8">
    <location>
        <begin position="1"/>
        <end position="195"/>
    </location>
</feature>
<dbReference type="InterPro" id="IPR001394">
    <property type="entry name" value="Peptidase_C19_UCH"/>
</dbReference>
<dbReference type="Pfam" id="PF14533">
    <property type="entry name" value="USP7_C2"/>
    <property type="match status" value="1"/>
</dbReference>
<evidence type="ECO:0000256" key="7">
    <source>
        <dbReference type="ARBA" id="ARBA00022807"/>
    </source>
</evidence>